<proteinExistence type="inferred from homology"/>
<keyword evidence="3" id="KW-0813">Transport</keyword>
<dbReference type="GO" id="GO:0005524">
    <property type="term" value="F:ATP binding"/>
    <property type="evidence" value="ECO:0007669"/>
    <property type="project" value="UniProtKB-KW"/>
</dbReference>
<keyword evidence="5" id="KW-0533">Nickel</keyword>
<dbReference type="Pfam" id="PF08352">
    <property type="entry name" value="oligo_HPY"/>
    <property type="match status" value="1"/>
</dbReference>
<keyword evidence="4" id="KW-1003">Cell membrane</keyword>
<evidence type="ECO:0000256" key="3">
    <source>
        <dbReference type="ARBA" id="ARBA00022448"/>
    </source>
</evidence>
<evidence type="ECO:0000313" key="17">
    <source>
        <dbReference type="EMBL" id="GAA6501702.1"/>
    </source>
</evidence>
<evidence type="ECO:0000256" key="13">
    <source>
        <dbReference type="ARBA" id="ARBA00039098"/>
    </source>
</evidence>
<comment type="subunit">
    <text evidence="12">The complex is composed of two ATP-binding proteins (NikD and NikE), two transmembrane proteins (NikB and NikC) and a solute-binding protein (NikA).</text>
</comment>
<dbReference type="EC" id="7.2.2.11" evidence="13"/>
<evidence type="ECO:0000256" key="1">
    <source>
        <dbReference type="ARBA" id="ARBA00004202"/>
    </source>
</evidence>
<keyword evidence="6" id="KW-0547">Nucleotide-binding</keyword>
<dbReference type="Pfam" id="PF00005">
    <property type="entry name" value="ABC_tran"/>
    <property type="match status" value="1"/>
</dbReference>
<dbReference type="PROSITE" id="PS50893">
    <property type="entry name" value="ABC_TRANSPORTER_2"/>
    <property type="match status" value="1"/>
</dbReference>
<dbReference type="InterPro" id="IPR013563">
    <property type="entry name" value="Oligopep_ABC_C"/>
</dbReference>
<dbReference type="InterPro" id="IPR027417">
    <property type="entry name" value="P-loop_NTPase"/>
</dbReference>
<keyword evidence="7 17" id="KW-0067">ATP-binding</keyword>
<sequence length="314" mass="34865">MKKERMENAPLLKVEDLSVSFHMYDKGLEQYDLKVISNLSLDVKPGEIVAIAGSSGSGKSLLAHAVMGILPENARLTGSITYKGEILDQKKKEAFRGTRIALVPQSIAYLDPLMKVGKQVTGGDRGKEAEISKKEIFKRFHLDEKIEKYYPFQLSGGMARRVLVSTAVISDASLIIADEPTPGLDLEMALEALKVFRELADEGKAVVLITHDIDLAFHIADRIAVFYAGTTVEMTRAEDFLEGVGKLRHPYSKALWQALPQNGFRPIPGFQPYARYLPKGCLFSPRCPHKTKECENDIPMSEIRGGYVRCIHAT</sequence>
<keyword evidence="9" id="KW-0406">Ion transport</keyword>
<reference evidence="17 18" key="1">
    <citation type="submission" date="2024-04" db="EMBL/GenBank/DDBJ databases">
        <title>Defined microbial consortia suppress multidrug-resistant proinflammatory Enterobacteriaceae via ecological control.</title>
        <authorList>
            <person name="Furuichi M."/>
            <person name="Kawaguchi T."/>
            <person name="Pust M."/>
            <person name="Yasuma K."/>
            <person name="Plichta D."/>
            <person name="Hasegawa N."/>
            <person name="Ohya T."/>
            <person name="Bhattarai S."/>
            <person name="Sasajima S."/>
            <person name="Aoto Y."/>
            <person name="Tuganbaev T."/>
            <person name="Yaginuma M."/>
            <person name="Ueda M."/>
            <person name="Okahashi N."/>
            <person name="Amafuji K."/>
            <person name="Kiridooshi Y."/>
            <person name="Sugita K."/>
            <person name="Strazar M."/>
            <person name="Skelly A."/>
            <person name="Suda W."/>
            <person name="Hattori M."/>
            <person name="Nakamoto N."/>
            <person name="Caballero S."/>
            <person name="Norman J."/>
            <person name="Olle B."/>
            <person name="Tanoue T."/>
            <person name="Arita M."/>
            <person name="Bucci V."/>
            <person name="Atarashi K."/>
            <person name="Xavier R."/>
            <person name="Honda K."/>
        </authorList>
    </citation>
    <scope>NUCLEOTIDE SEQUENCE [LARGE SCALE GENOMIC DNA]</scope>
    <source>
        <strain evidence="18">k34-0107-D12</strain>
    </source>
</reference>
<evidence type="ECO:0000256" key="8">
    <source>
        <dbReference type="ARBA" id="ARBA00022967"/>
    </source>
</evidence>
<keyword evidence="11" id="KW-0472">Membrane</keyword>
<evidence type="ECO:0000256" key="14">
    <source>
        <dbReference type="ARBA" id="ARBA00044143"/>
    </source>
</evidence>
<comment type="subcellular location">
    <subcellularLocation>
        <location evidence="1">Cell membrane</location>
        <topology evidence="1">Peripheral membrane protein</topology>
    </subcellularLocation>
</comment>
<comment type="similarity">
    <text evidence="2">Belongs to the ABC transporter superfamily.</text>
</comment>
<name>A0ABQ0BYS5_9FIRM</name>
<dbReference type="InterPro" id="IPR017871">
    <property type="entry name" value="ABC_transporter-like_CS"/>
</dbReference>
<evidence type="ECO:0000256" key="2">
    <source>
        <dbReference type="ARBA" id="ARBA00005417"/>
    </source>
</evidence>
<dbReference type="RefSeq" id="WP_227211711.1">
    <property type="nucleotide sequence ID" value="NZ_BAABZQ010000001.1"/>
</dbReference>
<organism evidence="17 18">
    <name type="scientific">Blautia parvula</name>
    <dbReference type="NCBI Taxonomy" id="2877527"/>
    <lineage>
        <taxon>Bacteria</taxon>
        <taxon>Bacillati</taxon>
        <taxon>Bacillota</taxon>
        <taxon>Clostridia</taxon>
        <taxon>Lachnospirales</taxon>
        <taxon>Lachnospiraceae</taxon>
        <taxon>Blautia</taxon>
    </lineage>
</organism>
<dbReference type="CDD" id="cd03257">
    <property type="entry name" value="ABC_NikE_OppD_transporters"/>
    <property type="match status" value="1"/>
</dbReference>
<dbReference type="NCBIfam" id="TIGR01727">
    <property type="entry name" value="oligo_HPY"/>
    <property type="match status" value="1"/>
</dbReference>
<evidence type="ECO:0000256" key="11">
    <source>
        <dbReference type="ARBA" id="ARBA00023136"/>
    </source>
</evidence>
<keyword evidence="18" id="KW-1185">Reference proteome</keyword>
<dbReference type="PROSITE" id="PS00211">
    <property type="entry name" value="ABC_TRANSPORTER_1"/>
    <property type="match status" value="1"/>
</dbReference>
<evidence type="ECO:0000256" key="6">
    <source>
        <dbReference type="ARBA" id="ARBA00022741"/>
    </source>
</evidence>
<comment type="catalytic activity">
    <reaction evidence="15">
        <text>Ni(2+)(out) + ATP + H2O = Ni(2+)(in) + ADP + phosphate + H(+)</text>
        <dbReference type="Rhea" id="RHEA:15557"/>
        <dbReference type="ChEBI" id="CHEBI:15377"/>
        <dbReference type="ChEBI" id="CHEBI:15378"/>
        <dbReference type="ChEBI" id="CHEBI:30616"/>
        <dbReference type="ChEBI" id="CHEBI:43474"/>
        <dbReference type="ChEBI" id="CHEBI:49786"/>
        <dbReference type="ChEBI" id="CHEBI:456216"/>
        <dbReference type="EC" id="7.2.2.11"/>
    </reaction>
    <physiologicalReaction direction="left-to-right" evidence="15">
        <dbReference type="Rhea" id="RHEA:15558"/>
    </physiologicalReaction>
</comment>
<evidence type="ECO:0000256" key="5">
    <source>
        <dbReference type="ARBA" id="ARBA00022596"/>
    </source>
</evidence>
<dbReference type="PANTHER" id="PTHR43297">
    <property type="entry name" value="OLIGOPEPTIDE TRANSPORT ATP-BINDING PROTEIN APPD"/>
    <property type="match status" value="1"/>
</dbReference>
<evidence type="ECO:0000256" key="9">
    <source>
        <dbReference type="ARBA" id="ARBA00023065"/>
    </source>
</evidence>
<evidence type="ECO:0000313" key="18">
    <source>
        <dbReference type="Proteomes" id="UP001600941"/>
    </source>
</evidence>
<evidence type="ECO:0000256" key="15">
    <source>
        <dbReference type="ARBA" id="ARBA00048610"/>
    </source>
</evidence>
<dbReference type="SUPFAM" id="SSF52540">
    <property type="entry name" value="P-loop containing nucleoside triphosphate hydrolases"/>
    <property type="match status" value="1"/>
</dbReference>
<gene>
    <name evidence="17" type="ORF">K340107D12_45180</name>
</gene>
<dbReference type="InterPro" id="IPR003439">
    <property type="entry name" value="ABC_transporter-like_ATP-bd"/>
</dbReference>
<dbReference type="InterPro" id="IPR050388">
    <property type="entry name" value="ABC_Ni/Peptide_Import"/>
</dbReference>
<comment type="caution">
    <text evidence="17">The sequence shown here is derived from an EMBL/GenBank/DDBJ whole genome shotgun (WGS) entry which is preliminary data.</text>
</comment>
<feature type="domain" description="ABC transporter" evidence="16">
    <location>
        <begin position="12"/>
        <end position="253"/>
    </location>
</feature>
<evidence type="ECO:0000256" key="10">
    <source>
        <dbReference type="ARBA" id="ARBA00023112"/>
    </source>
</evidence>
<dbReference type="Gene3D" id="3.40.50.300">
    <property type="entry name" value="P-loop containing nucleotide triphosphate hydrolases"/>
    <property type="match status" value="1"/>
</dbReference>
<evidence type="ECO:0000259" key="16">
    <source>
        <dbReference type="PROSITE" id="PS50893"/>
    </source>
</evidence>
<evidence type="ECO:0000256" key="12">
    <source>
        <dbReference type="ARBA" id="ARBA00038669"/>
    </source>
</evidence>
<keyword evidence="8" id="KW-1278">Translocase</keyword>
<dbReference type="InterPro" id="IPR003593">
    <property type="entry name" value="AAA+_ATPase"/>
</dbReference>
<evidence type="ECO:0000256" key="7">
    <source>
        <dbReference type="ARBA" id="ARBA00022840"/>
    </source>
</evidence>
<protein>
    <recommendedName>
        <fullName evidence="14">Nickel import system ATP-binding protein NikD</fullName>
        <ecNumber evidence="13">7.2.2.11</ecNumber>
    </recommendedName>
</protein>
<dbReference type="EMBL" id="BAABZQ010000001">
    <property type="protein sequence ID" value="GAA6501702.1"/>
    <property type="molecule type" value="Genomic_DNA"/>
</dbReference>
<dbReference type="Proteomes" id="UP001600941">
    <property type="component" value="Unassembled WGS sequence"/>
</dbReference>
<keyword evidence="10" id="KW-0921">Nickel transport</keyword>
<evidence type="ECO:0000256" key="4">
    <source>
        <dbReference type="ARBA" id="ARBA00022475"/>
    </source>
</evidence>
<accession>A0ABQ0BYS5</accession>
<dbReference type="SMART" id="SM00382">
    <property type="entry name" value="AAA"/>
    <property type="match status" value="1"/>
</dbReference>
<dbReference type="PANTHER" id="PTHR43297:SF13">
    <property type="entry name" value="NICKEL ABC TRANSPORTER, ATP-BINDING PROTEIN"/>
    <property type="match status" value="1"/>
</dbReference>